<dbReference type="Pfam" id="PF01105">
    <property type="entry name" value="EMP24_GP25L"/>
    <property type="match status" value="1"/>
</dbReference>
<accession>A0A7S1BPJ8</accession>
<feature type="chain" id="PRO_5030726484" description="GOLD domain-containing protein" evidence="9">
    <location>
        <begin position="28"/>
        <end position="218"/>
    </location>
</feature>
<protein>
    <recommendedName>
        <fullName evidence="10">GOLD domain-containing protein</fullName>
    </recommendedName>
</protein>
<keyword evidence="5 8" id="KW-1133">Transmembrane helix</keyword>
<reference evidence="11" key="1">
    <citation type="submission" date="2021-01" db="EMBL/GenBank/DDBJ databases">
        <authorList>
            <person name="Corre E."/>
            <person name="Pelletier E."/>
            <person name="Niang G."/>
            <person name="Scheremetjew M."/>
            <person name="Finn R."/>
            <person name="Kale V."/>
            <person name="Holt S."/>
            <person name="Cochrane G."/>
            <person name="Meng A."/>
            <person name="Brown T."/>
            <person name="Cohen L."/>
        </authorList>
    </citation>
    <scope>NUCLEOTIDE SEQUENCE</scope>
    <source>
        <strain evidence="11">308</strain>
    </source>
</reference>
<comment type="similarity">
    <text evidence="2 7">Belongs to the EMP24/GP25L family.</text>
</comment>
<evidence type="ECO:0000256" key="8">
    <source>
        <dbReference type="SAM" id="Phobius"/>
    </source>
</evidence>
<evidence type="ECO:0000256" key="9">
    <source>
        <dbReference type="SAM" id="SignalP"/>
    </source>
</evidence>
<evidence type="ECO:0000256" key="2">
    <source>
        <dbReference type="ARBA" id="ARBA00007104"/>
    </source>
</evidence>
<evidence type="ECO:0000256" key="3">
    <source>
        <dbReference type="ARBA" id="ARBA00022692"/>
    </source>
</evidence>
<dbReference type="EMBL" id="HBFR01027836">
    <property type="protein sequence ID" value="CAD8892940.1"/>
    <property type="molecule type" value="Transcribed_RNA"/>
</dbReference>
<evidence type="ECO:0000256" key="6">
    <source>
        <dbReference type="ARBA" id="ARBA00023136"/>
    </source>
</evidence>
<proteinExistence type="inferred from homology"/>
<dbReference type="PANTHER" id="PTHR22811">
    <property type="entry name" value="TRANSMEMBRANE EMP24 DOMAIN-CONTAINING PROTEIN"/>
    <property type="match status" value="1"/>
</dbReference>
<feature type="transmembrane region" description="Helical" evidence="8">
    <location>
        <begin position="186"/>
        <end position="208"/>
    </location>
</feature>
<dbReference type="PROSITE" id="PS50866">
    <property type="entry name" value="GOLD"/>
    <property type="match status" value="1"/>
</dbReference>
<dbReference type="InterPro" id="IPR015720">
    <property type="entry name" value="Emp24-like"/>
</dbReference>
<feature type="signal peptide" evidence="9">
    <location>
        <begin position="1"/>
        <end position="27"/>
    </location>
</feature>
<keyword evidence="3 7" id="KW-0812">Transmembrane</keyword>
<comment type="subcellular location">
    <subcellularLocation>
        <location evidence="1 7">Membrane</location>
        <topology evidence="1 7">Single-pass type I membrane protein</topology>
    </subcellularLocation>
</comment>
<feature type="domain" description="GOLD" evidence="10">
    <location>
        <begin position="38"/>
        <end position="125"/>
    </location>
</feature>
<evidence type="ECO:0000256" key="7">
    <source>
        <dbReference type="RuleBase" id="RU003827"/>
    </source>
</evidence>
<evidence type="ECO:0000256" key="5">
    <source>
        <dbReference type="ARBA" id="ARBA00022989"/>
    </source>
</evidence>
<sequence>MLRAISSTSVLLSTAVVLALAVSFASASITVDVESETKACFATYAEVQSVVSGNYDLLDDSLGSDAFKAIFYGPDGSTIWSSEYEATEGSFTATGSGRYELCFENGTNKNDDDDDDRAVGFAIRVFPLNAHDPNDKNGPDESMTDQLIEASQNLMLDLEALSDHQSFMRSRERDHRELSEKIFARVVRWTLLEAVVLIVVSGGQVVYLRKFFEKRRRF</sequence>
<dbReference type="AlphaFoldDB" id="A0A7S1BPJ8"/>
<evidence type="ECO:0000259" key="10">
    <source>
        <dbReference type="PROSITE" id="PS50866"/>
    </source>
</evidence>
<evidence type="ECO:0000256" key="4">
    <source>
        <dbReference type="ARBA" id="ARBA00022729"/>
    </source>
</evidence>
<gene>
    <name evidence="11" type="ORF">CHYS00102_LOCUS20149</name>
</gene>
<evidence type="ECO:0000256" key="1">
    <source>
        <dbReference type="ARBA" id="ARBA00004479"/>
    </source>
</evidence>
<name>A0A7S1BPJ8_9STRA</name>
<evidence type="ECO:0000313" key="11">
    <source>
        <dbReference type="EMBL" id="CAD8892940.1"/>
    </source>
</evidence>
<dbReference type="GO" id="GO:0016020">
    <property type="term" value="C:membrane"/>
    <property type="evidence" value="ECO:0007669"/>
    <property type="project" value="UniProtKB-SubCell"/>
</dbReference>
<keyword evidence="6 8" id="KW-0472">Membrane</keyword>
<dbReference type="SMART" id="SM01190">
    <property type="entry name" value="EMP24_GP25L"/>
    <property type="match status" value="1"/>
</dbReference>
<dbReference type="InterPro" id="IPR009038">
    <property type="entry name" value="GOLD_dom"/>
</dbReference>
<organism evidence="11">
    <name type="scientific">Corethron hystrix</name>
    <dbReference type="NCBI Taxonomy" id="216773"/>
    <lineage>
        <taxon>Eukaryota</taxon>
        <taxon>Sar</taxon>
        <taxon>Stramenopiles</taxon>
        <taxon>Ochrophyta</taxon>
        <taxon>Bacillariophyta</taxon>
        <taxon>Coscinodiscophyceae</taxon>
        <taxon>Corethrophycidae</taxon>
        <taxon>Corethrales</taxon>
        <taxon>Corethraceae</taxon>
        <taxon>Corethron</taxon>
    </lineage>
</organism>
<keyword evidence="4 9" id="KW-0732">Signal</keyword>